<keyword evidence="4" id="KW-1185">Reference proteome</keyword>
<feature type="region of interest" description="Disordered" evidence="1">
    <location>
        <begin position="761"/>
        <end position="780"/>
    </location>
</feature>
<evidence type="ECO:0000313" key="4">
    <source>
        <dbReference type="Proteomes" id="UP000317909"/>
    </source>
</evidence>
<evidence type="ECO:0000256" key="1">
    <source>
        <dbReference type="SAM" id="MobiDB-lite"/>
    </source>
</evidence>
<dbReference type="EMBL" id="CP036339">
    <property type="protein sequence ID" value="QDT73017.1"/>
    <property type="molecule type" value="Genomic_DNA"/>
</dbReference>
<organism evidence="3 4">
    <name type="scientific">Lacipirellula limnantheis</name>
    <dbReference type="NCBI Taxonomy" id="2528024"/>
    <lineage>
        <taxon>Bacteria</taxon>
        <taxon>Pseudomonadati</taxon>
        <taxon>Planctomycetota</taxon>
        <taxon>Planctomycetia</taxon>
        <taxon>Pirellulales</taxon>
        <taxon>Lacipirellulaceae</taxon>
        <taxon>Lacipirellula</taxon>
    </lineage>
</organism>
<evidence type="ECO:0008006" key="5">
    <source>
        <dbReference type="Google" id="ProtNLM"/>
    </source>
</evidence>
<feature type="chain" id="PRO_5022015072" description="Subtilase-type serine protease" evidence="2">
    <location>
        <begin position="23"/>
        <end position="780"/>
    </location>
</feature>
<protein>
    <recommendedName>
        <fullName evidence="5">Subtilase-type serine protease</fullName>
    </recommendedName>
</protein>
<dbReference type="Proteomes" id="UP000317909">
    <property type="component" value="Chromosome"/>
</dbReference>
<dbReference type="RefSeq" id="WP_145432521.1">
    <property type="nucleotide sequence ID" value="NZ_CP036339.1"/>
</dbReference>
<name>A0A517TXD2_9BACT</name>
<dbReference type="KEGG" id="llh:I41_22060"/>
<dbReference type="AlphaFoldDB" id="A0A517TXD2"/>
<accession>A0A517TXD2</accession>
<evidence type="ECO:0000313" key="3">
    <source>
        <dbReference type="EMBL" id="QDT73017.1"/>
    </source>
</evidence>
<gene>
    <name evidence="3" type="ORF">I41_22060</name>
</gene>
<dbReference type="InterPro" id="IPR013783">
    <property type="entry name" value="Ig-like_fold"/>
</dbReference>
<keyword evidence="2" id="KW-0732">Signal</keyword>
<dbReference type="Gene3D" id="2.60.120.380">
    <property type="match status" value="2"/>
</dbReference>
<dbReference type="Gene3D" id="2.60.40.10">
    <property type="entry name" value="Immunoglobulins"/>
    <property type="match status" value="1"/>
</dbReference>
<proteinExistence type="predicted"/>
<dbReference type="OrthoDB" id="237792at2"/>
<feature type="signal peptide" evidence="2">
    <location>
        <begin position="1"/>
        <end position="22"/>
    </location>
</feature>
<sequence precursor="true">MSKILNLFVALGCLAAAPGIEAASPRLDHLQPQGGQRGTEVAVTLIGGRVGQDPQQILFYDPGIELKSIERIDDNQAKATLAIAADCQPGIHGLRVRTATGLTNLRTFHVGTLPEISEVEPNGDFAAPQSIAIGSTVNGVITNEDVDYFVIEAQEGDRLSVEVEGLRLGRTFFDPAIAILDEERFEVAASDDSPLMQQDAFCSVVAPKSGKYIVEMRETSYRGDDASTYRLHIGKFPRPAVAFPGGGKPGQEIELKLLGDPLGEKLAKVKLPDVPPLDFRFAAEDEFGAAATGLPLRMIDAANVIEAEPNQELDNATRGELPAAFCGVIEQAGALDRFRFAAKKGEVWDVNLVAREIRSPLDAIVRLRKASGEELAGSDDNAGRPDSYIRFTVPEDGEYVCDVVDHLQQGGPTYAYRLEITKPRPAVDIVLEERSQFEATEVVVPQGGRAAVMVTANRAEFGGELNVGFGALPAGLSQETVVLAGDYNRLPVLLRATPEAPLAGQLTTITAELTDKSQPLLNRFRQQTWLVRGSNNVNVWSHYANQGAVAVAQPLPFSIKIVEPKAPLVQSGSKDLRVVAEKKDGFDGRIAVRMLYDPPGLSSHQGIGIEPGQTEAVIPLTTNPQAWARDWRIIVIAEADVNGTVRTASEFATLKIAPQYLAMAYPTAATEQGKAIDYAIGITQTTPFNGAAKVELVGLPPGVTTTPQEITKDSTEVKFPLQVAADARVGHHKQLYCVITIMENDEPVIHTIGTGELRIDAPLPPPQTAQEGLPATGESS</sequence>
<reference evidence="3 4" key="1">
    <citation type="submission" date="2019-02" db="EMBL/GenBank/DDBJ databases">
        <title>Deep-cultivation of Planctomycetes and their phenomic and genomic characterization uncovers novel biology.</title>
        <authorList>
            <person name="Wiegand S."/>
            <person name="Jogler M."/>
            <person name="Boedeker C."/>
            <person name="Pinto D."/>
            <person name="Vollmers J."/>
            <person name="Rivas-Marin E."/>
            <person name="Kohn T."/>
            <person name="Peeters S.H."/>
            <person name="Heuer A."/>
            <person name="Rast P."/>
            <person name="Oberbeckmann S."/>
            <person name="Bunk B."/>
            <person name="Jeske O."/>
            <person name="Meyerdierks A."/>
            <person name="Storesund J.E."/>
            <person name="Kallscheuer N."/>
            <person name="Luecker S."/>
            <person name="Lage O.M."/>
            <person name="Pohl T."/>
            <person name="Merkel B.J."/>
            <person name="Hornburger P."/>
            <person name="Mueller R.-W."/>
            <person name="Bruemmer F."/>
            <person name="Labrenz M."/>
            <person name="Spormann A.M."/>
            <person name="Op den Camp H."/>
            <person name="Overmann J."/>
            <person name="Amann R."/>
            <person name="Jetten M.S.M."/>
            <person name="Mascher T."/>
            <person name="Medema M.H."/>
            <person name="Devos D.P."/>
            <person name="Kaster A.-K."/>
            <person name="Ovreas L."/>
            <person name="Rohde M."/>
            <person name="Galperin M.Y."/>
            <person name="Jogler C."/>
        </authorList>
    </citation>
    <scope>NUCLEOTIDE SEQUENCE [LARGE SCALE GENOMIC DNA]</scope>
    <source>
        <strain evidence="3 4">I41</strain>
    </source>
</reference>
<evidence type="ECO:0000256" key="2">
    <source>
        <dbReference type="SAM" id="SignalP"/>
    </source>
</evidence>